<gene>
    <name evidence="1" type="ORF">PACLA_8A015411</name>
</gene>
<protein>
    <submittedName>
        <fullName evidence="1">Uncharacterized protein</fullName>
    </submittedName>
</protein>
<feature type="non-terminal residue" evidence="1">
    <location>
        <position position="1"/>
    </location>
</feature>
<sequence length="122" mass="14269">MNDELLFEESEVNNLDDDLSVELDGLILDDTPGLKPGVKLPKNESQWREADWYFRAELPMCDVNEKSINECAIKMSNLVYDYFAENFGTVNKKNALDEEFDKKYANYTKQELKRCYLHLSLM</sequence>
<organism evidence="1 2">
    <name type="scientific">Paramuricea clavata</name>
    <name type="common">Red gorgonian</name>
    <name type="synonym">Violescent sea-whip</name>
    <dbReference type="NCBI Taxonomy" id="317549"/>
    <lineage>
        <taxon>Eukaryota</taxon>
        <taxon>Metazoa</taxon>
        <taxon>Cnidaria</taxon>
        <taxon>Anthozoa</taxon>
        <taxon>Octocorallia</taxon>
        <taxon>Malacalcyonacea</taxon>
        <taxon>Plexauridae</taxon>
        <taxon>Paramuricea</taxon>
    </lineage>
</organism>
<evidence type="ECO:0000313" key="2">
    <source>
        <dbReference type="Proteomes" id="UP001152795"/>
    </source>
</evidence>
<dbReference type="AlphaFoldDB" id="A0A7D9I433"/>
<dbReference type="EMBL" id="CACRXK020003238">
    <property type="protein sequence ID" value="CAB3997969.1"/>
    <property type="molecule type" value="Genomic_DNA"/>
</dbReference>
<keyword evidence="2" id="KW-1185">Reference proteome</keyword>
<evidence type="ECO:0000313" key="1">
    <source>
        <dbReference type="EMBL" id="CAB3997969.1"/>
    </source>
</evidence>
<proteinExistence type="predicted"/>
<name>A0A7D9I433_PARCT</name>
<dbReference type="Proteomes" id="UP001152795">
    <property type="component" value="Unassembled WGS sequence"/>
</dbReference>
<reference evidence="1" key="1">
    <citation type="submission" date="2020-04" db="EMBL/GenBank/DDBJ databases">
        <authorList>
            <person name="Alioto T."/>
            <person name="Alioto T."/>
            <person name="Gomez Garrido J."/>
        </authorList>
    </citation>
    <scope>NUCLEOTIDE SEQUENCE</scope>
    <source>
        <strain evidence="1">A484AB</strain>
    </source>
</reference>
<dbReference type="OrthoDB" id="10214158at2759"/>
<comment type="caution">
    <text evidence="1">The sequence shown here is derived from an EMBL/GenBank/DDBJ whole genome shotgun (WGS) entry which is preliminary data.</text>
</comment>
<accession>A0A7D9I433</accession>